<sequence length="215" mass="24590">MAEPSSLLGKLEIEVEIKASAEKFHHMFAERPHHIPKATPGHIKGCDLHDGEWGKVGSIIVWNYVHGKYATITKVILDGHQTILPLITFFNNERISNKKTNFQKERKIKLIFRAEINLNIHQGMTTPKVAKDIIEAVDREKNLFKMRVIEGDLVKEYKNFVLTIQATPKHDGSGSIVHWLIEYEKISEEVAHPETLVQLLTEMSQGIDEHLLTEE</sequence>
<dbReference type="OrthoDB" id="1847301at2759"/>
<feature type="domain" description="Bet v I/Major latex protein" evidence="1">
    <location>
        <begin position="6"/>
        <end position="214"/>
    </location>
</feature>
<organism evidence="2 3">
    <name type="scientific">Brassica carinata</name>
    <name type="common">Ethiopian mustard</name>
    <name type="synonym">Abyssinian cabbage</name>
    <dbReference type="NCBI Taxonomy" id="52824"/>
    <lineage>
        <taxon>Eukaryota</taxon>
        <taxon>Viridiplantae</taxon>
        <taxon>Streptophyta</taxon>
        <taxon>Embryophyta</taxon>
        <taxon>Tracheophyta</taxon>
        <taxon>Spermatophyta</taxon>
        <taxon>Magnoliopsida</taxon>
        <taxon>eudicotyledons</taxon>
        <taxon>Gunneridae</taxon>
        <taxon>Pentapetalae</taxon>
        <taxon>rosids</taxon>
        <taxon>malvids</taxon>
        <taxon>Brassicales</taxon>
        <taxon>Brassicaceae</taxon>
        <taxon>Brassiceae</taxon>
        <taxon>Brassica</taxon>
    </lineage>
</organism>
<keyword evidence="3" id="KW-1185">Reference proteome</keyword>
<dbReference type="EMBL" id="JAAMPC010000011">
    <property type="protein sequence ID" value="KAG2281492.1"/>
    <property type="molecule type" value="Genomic_DNA"/>
</dbReference>
<dbReference type="GO" id="GO:0006952">
    <property type="term" value="P:defense response"/>
    <property type="evidence" value="ECO:0007669"/>
    <property type="project" value="InterPro"/>
</dbReference>
<proteinExistence type="predicted"/>
<evidence type="ECO:0000259" key="1">
    <source>
        <dbReference type="SMART" id="SM01037"/>
    </source>
</evidence>
<dbReference type="CDD" id="cd07816">
    <property type="entry name" value="Bet_v1-like"/>
    <property type="match status" value="1"/>
</dbReference>
<name>A0A8X7UJX9_BRACI</name>
<accession>A0A8X7UJX9</accession>
<dbReference type="Pfam" id="PF00407">
    <property type="entry name" value="Bet_v_1"/>
    <property type="match status" value="2"/>
</dbReference>
<dbReference type="InterPro" id="IPR023393">
    <property type="entry name" value="START-like_dom_sf"/>
</dbReference>
<comment type="caution">
    <text evidence="2">The sequence shown here is derived from an EMBL/GenBank/DDBJ whole genome shotgun (WGS) entry which is preliminary data.</text>
</comment>
<evidence type="ECO:0000313" key="2">
    <source>
        <dbReference type="EMBL" id="KAG2281492.1"/>
    </source>
</evidence>
<dbReference type="AlphaFoldDB" id="A0A8X7UJX9"/>
<dbReference type="InterPro" id="IPR000916">
    <property type="entry name" value="Bet_v_I/MLP"/>
</dbReference>
<dbReference type="SMART" id="SM01037">
    <property type="entry name" value="Bet_v_1"/>
    <property type="match status" value="1"/>
</dbReference>
<dbReference type="PANTHER" id="PTHR31907">
    <property type="entry name" value="MLP-LIKE PROTEIN 423"/>
    <property type="match status" value="1"/>
</dbReference>
<reference evidence="2 3" key="1">
    <citation type="submission" date="2020-02" db="EMBL/GenBank/DDBJ databases">
        <authorList>
            <person name="Ma Q."/>
            <person name="Huang Y."/>
            <person name="Song X."/>
            <person name="Pei D."/>
        </authorList>
    </citation>
    <scope>NUCLEOTIDE SEQUENCE [LARGE SCALE GENOMIC DNA]</scope>
    <source>
        <strain evidence="2">Sxm20200214</strain>
        <tissue evidence="2">Leaf</tissue>
    </source>
</reference>
<gene>
    <name evidence="2" type="ORF">Bca52824_052712</name>
</gene>
<protein>
    <recommendedName>
        <fullName evidence="1">Bet v I/Major latex protein domain-containing protein</fullName>
    </recommendedName>
</protein>
<dbReference type="SUPFAM" id="SSF55961">
    <property type="entry name" value="Bet v1-like"/>
    <property type="match status" value="1"/>
</dbReference>
<dbReference type="Proteomes" id="UP000886595">
    <property type="component" value="Unassembled WGS sequence"/>
</dbReference>
<evidence type="ECO:0000313" key="3">
    <source>
        <dbReference type="Proteomes" id="UP000886595"/>
    </source>
</evidence>
<dbReference type="Gene3D" id="3.30.530.20">
    <property type="match status" value="1"/>
</dbReference>
<dbReference type="InterPro" id="IPR051761">
    <property type="entry name" value="MLP-like_ligand-binding"/>
</dbReference>